<dbReference type="AlphaFoldDB" id="A0A4P7VP64"/>
<evidence type="ECO:0000313" key="10">
    <source>
        <dbReference type="EMBL" id="QCD36181.1"/>
    </source>
</evidence>
<dbReference type="InterPro" id="IPR023296">
    <property type="entry name" value="Glyco_hydro_beta-prop_sf"/>
</dbReference>
<dbReference type="KEGG" id="mgod:E7746_09975"/>
<dbReference type="SUPFAM" id="SSF49785">
    <property type="entry name" value="Galactose-binding domain-like"/>
    <property type="match status" value="1"/>
</dbReference>
<dbReference type="SUPFAM" id="SSF49899">
    <property type="entry name" value="Concanavalin A-like lectins/glucanases"/>
    <property type="match status" value="1"/>
</dbReference>
<feature type="active site" description="Proton acceptor" evidence="6">
    <location>
        <position position="40"/>
    </location>
</feature>
<gene>
    <name evidence="10" type="ORF">E7746_09975</name>
</gene>
<dbReference type="Pfam" id="PF04616">
    <property type="entry name" value="Glyco_hydro_43"/>
    <property type="match status" value="1"/>
</dbReference>
<keyword evidence="11" id="KW-1185">Reference proteome</keyword>
<dbReference type="SUPFAM" id="SSF75005">
    <property type="entry name" value="Arabinanase/levansucrase/invertase"/>
    <property type="match status" value="1"/>
</dbReference>
<dbReference type="InterPro" id="IPR052176">
    <property type="entry name" value="Glycosyl_Hydrlase_43_Enz"/>
</dbReference>
<evidence type="ECO:0000259" key="9">
    <source>
        <dbReference type="PROSITE" id="PS50022"/>
    </source>
</evidence>
<keyword evidence="4" id="KW-0119">Carbohydrate metabolism</keyword>
<accession>A0A4P7VP64</accession>
<reference evidence="10 11" key="1">
    <citation type="submission" date="2019-02" db="EMBL/GenBank/DDBJ databases">
        <title>Isolation and identification of novel species under the genus Muribaculum.</title>
        <authorList>
            <person name="Miyake S."/>
            <person name="Ding Y."/>
            <person name="Low A."/>
            <person name="Soh M."/>
            <person name="Seedorf H."/>
        </authorList>
    </citation>
    <scope>NUCLEOTIDE SEQUENCE [LARGE SCALE GENOMIC DNA]</scope>
    <source>
        <strain evidence="10 11">TLL-A4</strain>
    </source>
</reference>
<evidence type="ECO:0000256" key="6">
    <source>
        <dbReference type="PIRSR" id="PIRSR606710-1"/>
    </source>
</evidence>
<proteinExistence type="inferred from homology"/>
<keyword evidence="2" id="KW-0858">Xylan degradation</keyword>
<feature type="chain" id="PRO_5020768364" evidence="8">
    <location>
        <begin position="21"/>
        <end position="801"/>
    </location>
</feature>
<dbReference type="Gene3D" id="2.60.120.200">
    <property type="match status" value="1"/>
</dbReference>
<dbReference type="GO" id="GO:0045493">
    <property type="term" value="P:xylan catabolic process"/>
    <property type="evidence" value="ECO:0007669"/>
    <property type="project" value="UniProtKB-KW"/>
</dbReference>
<evidence type="ECO:0000313" key="11">
    <source>
        <dbReference type="Proteomes" id="UP000297031"/>
    </source>
</evidence>
<evidence type="ECO:0000256" key="8">
    <source>
        <dbReference type="SAM" id="SignalP"/>
    </source>
</evidence>
<protein>
    <submittedName>
        <fullName evidence="10">Glycoside hydrolase</fullName>
    </submittedName>
</protein>
<dbReference type="GO" id="GO:0004553">
    <property type="term" value="F:hydrolase activity, hydrolyzing O-glycosyl compounds"/>
    <property type="evidence" value="ECO:0007669"/>
    <property type="project" value="InterPro"/>
</dbReference>
<sequence length="801" mass="90206">MRRLTAWLVTAAVSLGSASADVPYNAPGAMNPVIPGYFADPTVKKFGDTYYMYATTDGSGAGFGPAQLWSSKDFVNWTLMPMNWPDSHWIWAPDVMLNKNDGKYYYVYCQPCQIHVGSGETPRGPWHNILGESEAVLVPDRFVTNAITLDGQTFVDDDGSIYMYWGTWGIYDGFGCGAGKLTPDMKGFTETRLIPNTEVTDFFEAPFVLKRNGTYYFMYSSGSCHDHTYRVQYATSDKPLGPYTYRGCLLESNADGTVHGPGHHSVLQEGDNYYIVYHRHDNPHSNRGFHRQLCIDKLEFAADGSIKPITPTHKGIGALAKSSVTSPNLAFGKSVKASSSYDNDFKAEYAVDDNNGTLWRPKGMGQEWLEIDLGKKEDIRTIWTQWEYGTQFYQYLIETSLDGKSWDIFADKRDNRLAGSPMVDFGNTEARYVRVTFTGGQKNGFGGAIWNIKIFGDIEESCPQQWLGLTAADWDGRRWNNNEGQLGGYFTLKSGEARSCRVDGRDALVLQPGTVLEYANPLLSPAKPHTLSAMEHINGKWTAADLGNALTDGRITISSGDRQLTITNLRFYNWKQEPVETEFDLTTDIRRMPVADNLLNGIVVDINADNFATGDTIPYFDNNGVEGYFEAMSQPAVITEIEGKKAFKFDGSQVYMSSFALPATLRDNAPYTLEMWILNPEIAENECIADFTTSHDELEKIMAVNGTEPRCGVMQHYGWYEDAGWKDVKNLEGKWQHVYVCFDGRMERVYINDNLVSEKDIQLLVKPSQYITLGRNAERDWPFTGYLHSLKLWDEYIPYNK</sequence>
<keyword evidence="2" id="KW-0624">Polysaccharide degradation</keyword>
<evidence type="ECO:0000256" key="1">
    <source>
        <dbReference type="ARBA" id="ARBA00009865"/>
    </source>
</evidence>
<name>A0A4P7VP64_9BACT</name>
<dbReference type="PANTHER" id="PTHR43772:SF2">
    <property type="entry name" value="PUTATIVE (AFU_ORTHOLOGUE AFUA_2G04480)-RELATED"/>
    <property type="match status" value="1"/>
</dbReference>
<comment type="similarity">
    <text evidence="1">Belongs to the glycosyl hydrolase 43 family.</text>
</comment>
<dbReference type="Gene3D" id="2.115.10.20">
    <property type="entry name" value="Glycosyl hydrolase domain, family 43"/>
    <property type="match status" value="1"/>
</dbReference>
<keyword evidence="3 10" id="KW-0378">Hydrolase</keyword>
<evidence type="ECO:0000256" key="2">
    <source>
        <dbReference type="ARBA" id="ARBA00022651"/>
    </source>
</evidence>
<dbReference type="OrthoDB" id="3308423at2"/>
<dbReference type="Pfam" id="PF13385">
    <property type="entry name" value="Laminin_G_3"/>
    <property type="match status" value="1"/>
</dbReference>
<evidence type="ECO:0000256" key="3">
    <source>
        <dbReference type="ARBA" id="ARBA00022801"/>
    </source>
</evidence>
<dbReference type="InterPro" id="IPR013320">
    <property type="entry name" value="ConA-like_dom_sf"/>
</dbReference>
<feature type="site" description="Important for catalytic activity, responsible for pKa modulation of the active site Glu and correct orientation of both the proton donor and substrate" evidence="7">
    <location>
        <position position="150"/>
    </location>
</feature>
<feature type="domain" description="F5/8 type C" evidence="9">
    <location>
        <begin position="317"/>
        <end position="457"/>
    </location>
</feature>
<dbReference type="PROSITE" id="PS50022">
    <property type="entry name" value="FA58C_3"/>
    <property type="match status" value="1"/>
</dbReference>
<dbReference type="InterPro" id="IPR000421">
    <property type="entry name" value="FA58C"/>
</dbReference>
<evidence type="ECO:0000256" key="7">
    <source>
        <dbReference type="PIRSR" id="PIRSR606710-2"/>
    </source>
</evidence>
<dbReference type="InterPro" id="IPR008979">
    <property type="entry name" value="Galactose-bd-like_sf"/>
</dbReference>
<dbReference type="EMBL" id="CP039393">
    <property type="protein sequence ID" value="QCD36181.1"/>
    <property type="molecule type" value="Genomic_DNA"/>
</dbReference>
<dbReference type="Pfam" id="PF00754">
    <property type="entry name" value="F5_F8_type_C"/>
    <property type="match status" value="1"/>
</dbReference>
<keyword evidence="5" id="KW-0326">Glycosidase</keyword>
<dbReference type="Proteomes" id="UP000297031">
    <property type="component" value="Chromosome"/>
</dbReference>
<dbReference type="PANTHER" id="PTHR43772">
    <property type="entry name" value="ENDO-1,4-BETA-XYLANASE"/>
    <property type="match status" value="1"/>
</dbReference>
<feature type="signal peptide" evidence="8">
    <location>
        <begin position="1"/>
        <end position="20"/>
    </location>
</feature>
<dbReference type="InterPro" id="IPR006710">
    <property type="entry name" value="Glyco_hydro_43"/>
</dbReference>
<organism evidence="10 11">
    <name type="scientific">Muribaculum gordoncarteri</name>
    <dbReference type="NCBI Taxonomy" id="2530390"/>
    <lineage>
        <taxon>Bacteria</taxon>
        <taxon>Pseudomonadati</taxon>
        <taxon>Bacteroidota</taxon>
        <taxon>Bacteroidia</taxon>
        <taxon>Bacteroidales</taxon>
        <taxon>Muribaculaceae</taxon>
        <taxon>Muribaculum</taxon>
    </lineage>
</organism>
<evidence type="ECO:0000256" key="5">
    <source>
        <dbReference type="ARBA" id="ARBA00023295"/>
    </source>
</evidence>
<dbReference type="RefSeq" id="WP_136410700.1">
    <property type="nucleotide sequence ID" value="NZ_CP039393.1"/>
</dbReference>
<keyword evidence="8" id="KW-0732">Signal</keyword>
<dbReference type="Gene3D" id="2.60.120.260">
    <property type="entry name" value="Galactose-binding domain-like"/>
    <property type="match status" value="1"/>
</dbReference>
<feature type="active site" description="Proton donor" evidence="6">
    <location>
        <position position="204"/>
    </location>
</feature>
<dbReference type="CDD" id="cd18608">
    <property type="entry name" value="GH43_F5-8_typeC-like"/>
    <property type="match status" value="1"/>
</dbReference>
<evidence type="ECO:0000256" key="4">
    <source>
        <dbReference type="ARBA" id="ARBA00023277"/>
    </source>
</evidence>